<dbReference type="OrthoDB" id="8479143at2"/>
<feature type="domain" description="IclR-ED" evidence="4">
    <location>
        <begin position="88"/>
        <end position="267"/>
    </location>
</feature>
<dbReference type="Proteomes" id="UP000198967">
    <property type="component" value="Unassembled WGS sequence"/>
</dbReference>
<dbReference type="PANTHER" id="PTHR30136:SF24">
    <property type="entry name" value="HTH-TYPE TRANSCRIPTIONAL REPRESSOR ALLR"/>
    <property type="match status" value="1"/>
</dbReference>
<dbReference type="Pfam" id="PF01614">
    <property type="entry name" value="IclR_C"/>
    <property type="match status" value="1"/>
</dbReference>
<keyword evidence="2" id="KW-0238">DNA-binding</keyword>
<dbReference type="InterPro" id="IPR029016">
    <property type="entry name" value="GAF-like_dom_sf"/>
</dbReference>
<dbReference type="Gene3D" id="3.30.450.40">
    <property type="match status" value="1"/>
</dbReference>
<dbReference type="InterPro" id="IPR036390">
    <property type="entry name" value="WH_DNA-bd_sf"/>
</dbReference>
<dbReference type="GO" id="GO:0003700">
    <property type="term" value="F:DNA-binding transcription factor activity"/>
    <property type="evidence" value="ECO:0007669"/>
    <property type="project" value="TreeGrafter"/>
</dbReference>
<evidence type="ECO:0000313" key="5">
    <source>
        <dbReference type="EMBL" id="SDH65318.1"/>
    </source>
</evidence>
<evidence type="ECO:0000313" key="6">
    <source>
        <dbReference type="Proteomes" id="UP000198967"/>
    </source>
</evidence>
<gene>
    <name evidence="5" type="ORF">SAMN05216377_13114</name>
</gene>
<protein>
    <submittedName>
        <fullName evidence="5">Transcriptional regulator, IclR family</fullName>
    </submittedName>
</protein>
<organism evidence="5 6">
    <name type="scientific">Pseudonocardia oroxyli</name>
    <dbReference type="NCBI Taxonomy" id="366584"/>
    <lineage>
        <taxon>Bacteria</taxon>
        <taxon>Bacillati</taxon>
        <taxon>Actinomycetota</taxon>
        <taxon>Actinomycetes</taxon>
        <taxon>Pseudonocardiales</taxon>
        <taxon>Pseudonocardiaceae</taxon>
        <taxon>Pseudonocardia</taxon>
    </lineage>
</organism>
<accession>A0A1G8E5T6</accession>
<evidence type="ECO:0000256" key="1">
    <source>
        <dbReference type="ARBA" id="ARBA00023015"/>
    </source>
</evidence>
<dbReference type="EMBL" id="FNBE01000031">
    <property type="protein sequence ID" value="SDH65318.1"/>
    <property type="molecule type" value="Genomic_DNA"/>
</dbReference>
<dbReference type="SMART" id="SM00346">
    <property type="entry name" value="HTH_ICLR"/>
    <property type="match status" value="1"/>
</dbReference>
<dbReference type="InterPro" id="IPR036388">
    <property type="entry name" value="WH-like_DNA-bd_sf"/>
</dbReference>
<dbReference type="GO" id="GO:0045892">
    <property type="term" value="P:negative regulation of DNA-templated transcription"/>
    <property type="evidence" value="ECO:0007669"/>
    <property type="project" value="TreeGrafter"/>
</dbReference>
<reference evidence="5 6" key="1">
    <citation type="submission" date="2016-10" db="EMBL/GenBank/DDBJ databases">
        <authorList>
            <person name="de Groot N.N."/>
        </authorList>
    </citation>
    <scope>NUCLEOTIDE SEQUENCE [LARGE SCALE GENOMIC DNA]</scope>
    <source>
        <strain evidence="5 6">CGMCC 4.3143</strain>
    </source>
</reference>
<keyword evidence="3" id="KW-0804">Transcription</keyword>
<dbReference type="GO" id="GO:0003677">
    <property type="term" value="F:DNA binding"/>
    <property type="evidence" value="ECO:0007669"/>
    <property type="project" value="UniProtKB-KW"/>
</dbReference>
<keyword evidence="1" id="KW-0805">Transcription regulation</keyword>
<dbReference type="SUPFAM" id="SSF46785">
    <property type="entry name" value="Winged helix' DNA-binding domain"/>
    <property type="match status" value="1"/>
</dbReference>
<dbReference type="AlphaFoldDB" id="A0A1G8E5T6"/>
<dbReference type="Gene3D" id="1.10.10.10">
    <property type="entry name" value="Winged helix-like DNA-binding domain superfamily/Winged helix DNA-binding domain"/>
    <property type="match status" value="1"/>
</dbReference>
<dbReference type="InterPro" id="IPR014757">
    <property type="entry name" value="Tscrpt_reg_IclR_C"/>
</dbReference>
<dbReference type="InterPro" id="IPR050707">
    <property type="entry name" value="HTH_MetabolicPath_Reg"/>
</dbReference>
<evidence type="ECO:0000256" key="2">
    <source>
        <dbReference type="ARBA" id="ARBA00023125"/>
    </source>
</evidence>
<dbReference type="InterPro" id="IPR005471">
    <property type="entry name" value="Tscrpt_reg_IclR_N"/>
</dbReference>
<keyword evidence="6" id="KW-1185">Reference proteome</keyword>
<name>A0A1G8E5T6_PSEOR</name>
<proteinExistence type="predicted"/>
<evidence type="ECO:0000256" key="3">
    <source>
        <dbReference type="ARBA" id="ARBA00023163"/>
    </source>
</evidence>
<dbReference type="SUPFAM" id="SSF55781">
    <property type="entry name" value="GAF domain-like"/>
    <property type="match status" value="1"/>
</dbReference>
<sequence>MISIAQARDLTGPQPAAAPDEGASPGAETVVDKIRKVVETIAVHGPLGLTALAREAGVSKTTVHRLSGELLAWGVIERIEGKFVIGRRMAELGQLVTPRESLREVGHPFAVELFAQFRLPVTVSVRQGLDVRCVAKISGTVDEATGWMGVGTRAPLHCTAAGKAILAFSPPELFRAVVARPLRGVTPFSTVAPTKLALQLRDVRRTGYAVVRREVHVGASSIGVPVIDRHGAVVGAFAMPLPTRPEQAVELQRTIKQQAARLAAQLP</sequence>
<dbReference type="PROSITE" id="PS51078">
    <property type="entry name" value="ICLR_ED"/>
    <property type="match status" value="1"/>
</dbReference>
<dbReference type="Pfam" id="PF09339">
    <property type="entry name" value="HTH_IclR"/>
    <property type="match status" value="1"/>
</dbReference>
<dbReference type="PANTHER" id="PTHR30136">
    <property type="entry name" value="HELIX-TURN-HELIX TRANSCRIPTIONAL REGULATOR, ICLR FAMILY"/>
    <property type="match status" value="1"/>
</dbReference>
<evidence type="ECO:0000259" key="4">
    <source>
        <dbReference type="PROSITE" id="PS51078"/>
    </source>
</evidence>
<dbReference type="STRING" id="366584.SAMN05216377_13114"/>